<name>A0A653CT61_CALMS</name>
<organism evidence="1 2">
    <name type="scientific">Callosobruchus maculatus</name>
    <name type="common">Southern cowpea weevil</name>
    <name type="synonym">Pulse bruchid</name>
    <dbReference type="NCBI Taxonomy" id="64391"/>
    <lineage>
        <taxon>Eukaryota</taxon>
        <taxon>Metazoa</taxon>
        <taxon>Ecdysozoa</taxon>
        <taxon>Arthropoda</taxon>
        <taxon>Hexapoda</taxon>
        <taxon>Insecta</taxon>
        <taxon>Pterygota</taxon>
        <taxon>Neoptera</taxon>
        <taxon>Endopterygota</taxon>
        <taxon>Coleoptera</taxon>
        <taxon>Polyphaga</taxon>
        <taxon>Cucujiformia</taxon>
        <taxon>Chrysomeloidea</taxon>
        <taxon>Chrysomelidae</taxon>
        <taxon>Bruchinae</taxon>
        <taxon>Bruchini</taxon>
        <taxon>Callosobruchus</taxon>
    </lineage>
</organism>
<sequence length="32" mass="3454">MGAVWIRTIPQEGAGTSVLPIFRIDASARRPS</sequence>
<dbReference type="AlphaFoldDB" id="A0A653CT61"/>
<dbReference type="Proteomes" id="UP000410492">
    <property type="component" value="Unassembled WGS sequence"/>
</dbReference>
<dbReference type="EMBL" id="CAACVG010008722">
    <property type="protein sequence ID" value="VEN50879.1"/>
    <property type="molecule type" value="Genomic_DNA"/>
</dbReference>
<evidence type="ECO:0000313" key="1">
    <source>
        <dbReference type="EMBL" id="VEN50879.1"/>
    </source>
</evidence>
<proteinExistence type="predicted"/>
<gene>
    <name evidence="1" type="ORF">CALMAC_LOCUS11496</name>
</gene>
<evidence type="ECO:0000313" key="2">
    <source>
        <dbReference type="Proteomes" id="UP000410492"/>
    </source>
</evidence>
<protein>
    <submittedName>
        <fullName evidence="1">Uncharacterized protein</fullName>
    </submittedName>
</protein>
<accession>A0A653CT61</accession>
<keyword evidence="2" id="KW-1185">Reference proteome</keyword>
<reference evidence="1 2" key="1">
    <citation type="submission" date="2019-01" db="EMBL/GenBank/DDBJ databases">
        <authorList>
            <person name="Sayadi A."/>
        </authorList>
    </citation>
    <scope>NUCLEOTIDE SEQUENCE [LARGE SCALE GENOMIC DNA]</scope>
</reference>